<proteinExistence type="predicted"/>
<evidence type="ECO:0008006" key="3">
    <source>
        <dbReference type="Google" id="ProtNLM"/>
    </source>
</evidence>
<reference evidence="2" key="1">
    <citation type="submission" date="2022-10" db="EMBL/GenBank/DDBJ databases">
        <title>A novel bacterium of genus Hazenella, isolated from South China Sea.</title>
        <authorList>
            <person name="Huang H."/>
            <person name="Mo K."/>
            <person name="Hu Y."/>
        </authorList>
    </citation>
    <scope>NUCLEOTIDE SEQUENCE [LARGE SCALE GENOMIC DNA]</scope>
    <source>
        <strain evidence="2">IB182357</strain>
    </source>
</reference>
<gene>
    <name evidence="1" type="ORF">IC620_08615</name>
</gene>
<name>A0A926RUJ0_9BACL</name>
<evidence type="ECO:0000313" key="2">
    <source>
        <dbReference type="Proteomes" id="UP000661691"/>
    </source>
</evidence>
<dbReference type="AlphaFoldDB" id="A0A926RUJ0"/>
<dbReference type="SUPFAM" id="SSF69318">
    <property type="entry name" value="Integrin alpha N-terminal domain"/>
    <property type="match status" value="1"/>
</dbReference>
<dbReference type="PROSITE" id="PS51257">
    <property type="entry name" value="PROKAR_LIPOPROTEIN"/>
    <property type="match status" value="1"/>
</dbReference>
<evidence type="ECO:0000313" key="1">
    <source>
        <dbReference type="EMBL" id="MBD1372419.1"/>
    </source>
</evidence>
<dbReference type="InterPro" id="IPR028994">
    <property type="entry name" value="Integrin_alpha_N"/>
</dbReference>
<keyword evidence="2" id="KW-1185">Reference proteome</keyword>
<dbReference type="RefSeq" id="WP_191141956.1">
    <property type="nucleotide sequence ID" value="NZ_JACXAH010000010.1"/>
</dbReference>
<dbReference type="EMBL" id="JACXAH010000010">
    <property type="protein sequence ID" value="MBD1372419.1"/>
    <property type="molecule type" value="Genomic_DNA"/>
</dbReference>
<sequence>MKKLSISIILFLALVGCRFFEEESVSPASIAEAKAGLITILPKDIEFISLEETQLIAERDMDPSLPTKDLKVALIDFDQDGVKEAASFYRDKKRNEVGFIVATKKSSGWKEVAQGKVKGENLTYGAYEDLTGDQVPEVILGVREQETSKTIVFPVSEAGKPLFEEKGSQPFVTDLDGDKQNEILILNENKRSASLLKYQQEKLVSEDELSLDTELDQITLFVGGKLGANHHGVIVRGVDGNEQEKIVAIIKRDNQLTTLSPEGFGESQLPLPKNIVISDMNKDGIIEIPMLIKEKNAYLEPLLTWYQLEQDGKLKMIAQQAYQEDLHFKLNFPQKWLGKVGYKHSEGEFYFFPKEQLAGYEPTTVLYIARYQNEAEWKQLQALNETNGLSSEDVVLGKEKDGVIWITSTLSDEFSDNSHPLVLNAEEVKKLVEIKNVE</sequence>
<accession>A0A926RUJ0</accession>
<protein>
    <recommendedName>
        <fullName evidence="3">VCBS repeat-containing protein</fullName>
    </recommendedName>
</protein>
<comment type="caution">
    <text evidence="1">The sequence shown here is derived from an EMBL/GenBank/DDBJ whole genome shotgun (WGS) entry which is preliminary data.</text>
</comment>
<organism evidence="1 2">
    <name type="scientific">Polycladospora coralii</name>
    <dbReference type="NCBI Taxonomy" id="2771432"/>
    <lineage>
        <taxon>Bacteria</taxon>
        <taxon>Bacillati</taxon>
        <taxon>Bacillota</taxon>
        <taxon>Bacilli</taxon>
        <taxon>Bacillales</taxon>
        <taxon>Thermoactinomycetaceae</taxon>
        <taxon>Polycladospora</taxon>
    </lineage>
</organism>
<dbReference type="Proteomes" id="UP000661691">
    <property type="component" value="Unassembled WGS sequence"/>
</dbReference>